<comment type="caution">
    <text evidence="2">The sequence shown here is derived from an EMBL/GenBank/DDBJ whole genome shotgun (WGS) entry which is preliminary data.</text>
</comment>
<dbReference type="Proteomes" id="UP000226080">
    <property type="component" value="Unassembled WGS sequence"/>
</dbReference>
<reference evidence="2 4" key="2">
    <citation type="submission" date="2019-08" db="EMBL/GenBank/DDBJ databases">
        <title>Whole genome sequencing of Aggregatibacter actinomycetemcomitans cultured from blood stream infections in Denmark reveals a novel phylogenetic lineage expressing serotype a membrane O polysaccharide.</title>
        <authorList>
            <person name="Nedergaard S."/>
            <person name="Kobel C.M."/>
            <person name="Nielsen M.B."/>
            <person name="Moeller R.T."/>
            <person name="Jensen A.B."/>
            <person name="Noerskov-Lauritsen N."/>
        </authorList>
    </citation>
    <scope>NUCLEOTIDE SEQUENCE [LARGE SCALE GENOMIC DNA]</scope>
    <source>
        <strain evidence="2 4">PN_563</strain>
    </source>
</reference>
<proteinExistence type="predicted"/>
<dbReference type="AlphaFoldDB" id="A0AB74N204"/>
<evidence type="ECO:0000313" key="4">
    <source>
        <dbReference type="Proteomes" id="UP000323012"/>
    </source>
</evidence>
<evidence type="ECO:0000313" key="3">
    <source>
        <dbReference type="Proteomes" id="UP000226080"/>
    </source>
</evidence>
<accession>A0AB74N204</accession>
<organism evidence="2 4">
    <name type="scientific">Aggregatibacter actinomycetemcomitans</name>
    <name type="common">Actinobacillus actinomycetemcomitans</name>
    <name type="synonym">Haemophilus actinomycetemcomitans</name>
    <dbReference type="NCBI Taxonomy" id="714"/>
    <lineage>
        <taxon>Bacteria</taxon>
        <taxon>Pseudomonadati</taxon>
        <taxon>Pseudomonadota</taxon>
        <taxon>Gammaproteobacteria</taxon>
        <taxon>Pasteurellales</taxon>
        <taxon>Pasteurellaceae</taxon>
        <taxon>Aggregatibacter</taxon>
    </lineage>
</organism>
<sequence>MTCFISFKKRLKKPPHFYHPYKRTNQVRRAILAYFTMTTKCLNFDLSHSNFFSIFYTINMIN</sequence>
<dbReference type="EMBL" id="VSED01000046">
    <property type="protein sequence ID" value="TYA38041.1"/>
    <property type="molecule type" value="Genomic_DNA"/>
</dbReference>
<evidence type="ECO:0000313" key="1">
    <source>
        <dbReference type="EMBL" id="PHO19529.1"/>
    </source>
</evidence>
<reference evidence="1 3" key="1">
    <citation type="submission" date="2017-10" db="EMBL/GenBank/DDBJ databases">
        <title>Draft genome sequences of Aggregatibacter actinomycetemcomitans strains 310a and 310b.</title>
        <authorList>
            <person name="May A.C."/>
            <person name="Ohta H."/>
            <person name="Maeda H."/>
            <person name="Kokeguchi S."/>
            <person name="Cugini C."/>
        </authorList>
    </citation>
    <scope>NUCLEOTIDE SEQUENCE [LARGE SCALE GENOMIC DNA]</scope>
    <source>
        <strain evidence="1 3">310b</strain>
    </source>
</reference>
<gene>
    <name evidence="1" type="ORF">CQR80_11870</name>
    <name evidence="2" type="ORF">FXB79_10930</name>
</gene>
<evidence type="ECO:0000313" key="2">
    <source>
        <dbReference type="EMBL" id="TYA38041.1"/>
    </source>
</evidence>
<protein>
    <submittedName>
        <fullName evidence="2">Uncharacterized protein</fullName>
    </submittedName>
</protein>
<keyword evidence="3" id="KW-1185">Reference proteome</keyword>
<dbReference type="Proteomes" id="UP000323012">
    <property type="component" value="Unassembled WGS sequence"/>
</dbReference>
<name>A0AB74N204_AGGAC</name>
<dbReference type="EMBL" id="PCGW01000040">
    <property type="protein sequence ID" value="PHO19529.1"/>
    <property type="molecule type" value="Genomic_DNA"/>
</dbReference>